<dbReference type="Pfam" id="PF04820">
    <property type="entry name" value="Trp_halogenase"/>
    <property type="match status" value="1"/>
</dbReference>
<comment type="caution">
    <text evidence="1">The sequence shown here is derived from an EMBL/GenBank/DDBJ whole genome shotgun (WGS) entry which is preliminary data.</text>
</comment>
<proteinExistence type="predicted"/>
<evidence type="ECO:0000313" key="2">
    <source>
        <dbReference type="Proteomes" id="UP001447008"/>
    </source>
</evidence>
<dbReference type="PIRSF" id="PIRSF011396">
    <property type="entry name" value="Trp_halogenase"/>
    <property type="match status" value="1"/>
</dbReference>
<protein>
    <submittedName>
        <fullName evidence="1">Tryptophan halogenase family protein</fullName>
    </submittedName>
</protein>
<dbReference type="Proteomes" id="UP001447008">
    <property type="component" value="Unassembled WGS sequence"/>
</dbReference>
<dbReference type="EMBL" id="JBCGCU010000002">
    <property type="protein sequence ID" value="MEM0514394.1"/>
    <property type="molecule type" value="Genomic_DNA"/>
</dbReference>
<dbReference type="InterPro" id="IPR006905">
    <property type="entry name" value="Flavin_halogenase"/>
</dbReference>
<dbReference type="PANTHER" id="PTHR43747">
    <property type="entry name" value="FAD-BINDING PROTEIN"/>
    <property type="match status" value="1"/>
</dbReference>
<name>A0ABU9MSW8_9GAMM</name>
<dbReference type="PANTHER" id="PTHR43747:SF4">
    <property type="entry name" value="FLAVIN-DEPENDENT TRYPTOPHAN HALOGENASE"/>
    <property type="match status" value="1"/>
</dbReference>
<gene>
    <name evidence="1" type="ORF">WCN91_02900</name>
</gene>
<dbReference type="RefSeq" id="WP_342676109.1">
    <property type="nucleotide sequence ID" value="NZ_JBCGCU010000002.1"/>
</dbReference>
<accession>A0ABU9MSW8</accession>
<dbReference type="InterPro" id="IPR036188">
    <property type="entry name" value="FAD/NAD-bd_sf"/>
</dbReference>
<sequence>MAEVKKVLILGGGTAGWLSAALLAKLMGARLDITLVESTQIGTVGVGEATIPPIVAFNQALDIDEQTLVERTSATIKLGIEFENWGQVGERYMHAFGSLGKAFAFCDFHHIFHAAKEQGYSGSLWDYSLNYQAAKAERFTPLTQIPGTQLPGTQHAYHFDASLYAQLLRERAEAMGVTRIDAKVMQVSQNNKGDIRALTLDNGSEIEADLFIDCSGLRALLIEQTLGVGFEDWGHWLPCDRAIAVQCELPEGHSPKPYTRAIARECGWQWQIPLQHRMGNGLVYCSRYMDEQQAMTQLLENLPGKPITEPRVIKFRTGQRRKQWQNNVVAIGLSSGFLEPLESTSIHLIQTAIIRLVKHFPHREISAEARDSYNRQFSTEMAQIRDFIILHYALNQRQDSAFWRHCQSMELPESLTQKLELFAKTGTVFRYQDELFAEVAWQQVLLGQNCWPQQHHPLAEQFSADQRSELLASLRTLIERTVAQMPSHQDYLGSLVKSAKQGS</sequence>
<reference evidence="1 2" key="1">
    <citation type="submission" date="2024-03" db="EMBL/GenBank/DDBJ databases">
        <title>Pseudoalteromonas qingdaonensis sp. nov., isolated from the intestines of marine benthic organisms.</title>
        <authorList>
            <person name="Lin X."/>
            <person name="Fang S."/>
            <person name="Hu X."/>
        </authorList>
    </citation>
    <scope>NUCLEOTIDE SEQUENCE [LARGE SCALE GENOMIC DNA]</scope>
    <source>
        <strain evidence="1 2">YIC-827</strain>
    </source>
</reference>
<dbReference type="SUPFAM" id="SSF51905">
    <property type="entry name" value="FAD/NAD(P)-binding domain"/>
    <property type="match status" value="1"/>
</dbReference>
<dbReference type="InterPro" id="IPR033856">
    <property type="entry name" value="Trp_halogen"/>
</dbReference>
<dbReference type="Gene3D" id="3.50.50.60">
    <property type="entry name" value="FAD/NAD(P)-binding domain"/>
    <property type="match status" value="1"/>
</dbReference>
<evidence type="ECO:0000313" key="1">
    <source>
        <dbReference type="EMBL" id="MEM0514394.1"/>
    </source>
</evidence>
<keyword evidence="2" id="KW-1185">Reference proteome</keyword>
<organism evidence="1 2">
    <name type="scientific">Pseudoalteromonas qingdaonensis</name>
    <dbReference type="NCBI Taxonomy" id="3131913"/>
    <lineage>
        <taxon>Bacteria</taxon>
        <taxon>Pseudomonadati</taxon>
        <taxon>Pseudomonadota</taxon>
        <taxon>Gammaproteobacteria</taxon>
        <taxon>Alteromonadales</taxon>
        <taxon>Pseudoalteromonadaceae</taxon>
        <taxon>Pseudoalteromonas</taxon>
    </lineage>
</organism>
<dbReference type="InterPro" id="IPR050816">
    <property type="entry name" value="Flavin-dep_Halogenase_NPB"/>
</dbReference>